<reference evidence="1 2" key="1">
    <citation type="submission" date="2019-07" db="EMBL/GenBank/DDBJ databases">
        <title>Genomics analysis of Aphanomyces spp. identifies a new class of oomycete effector associated with host adaptation.</title>
        <authorList>
            <person name="Gaulin E."/>
        </authorList>
    </citation>
    <scope>NUCLEOTIDE SEQUENCE [LARGE SCALE GENOMIC DNA]</scope>
    <source>
        <strain evidence="1 2">ATCC 201684</strain>
    </source>
</reference>
<proteinExistence type="predicted"/>
<gene>
    <name evidence="1" type="ORF">Ae201684_008230</name>
</gene>
<protein>
    <submittedName>
        <fullName evidence="1">Uncharacterized protein</fullName>
    </submittedName>
</protein>
<dbReference type="VEuPathDB" id="FungiDB:AeMF1_005303"/>
<comment type="caution">
    <text evidence="1">The sequence shown here is derived from an EMBL/GenBank/DDBJ whole genome shotgun (WGS) entry which is preliminary data.</text>
</comment>
<dbReference type="AlphaFoldDB" id="A0A6G0X5Q2"/>
<dbReference type="Proteomes" id="UP000481153">
    <property type="component" value="Unassembled WGS sequence"/>
</dbReference>
<keyword evidence="2" id="KW-1185">Reference proteome</keyword>
<dbReference type="EMBL" id="VJMJ01000100">
    <property type="protein sequence ID" value="KAF0735318.1"/>
    <property type="molecule type" value="Genomic_DNA"/>
</dbReference>
<name>A0A6G0X5Q2_9STRA</name>
<accession>A0A6G0X5Q2</accession>
<evidence type="ECO:0000313" key="2">
    <source>
        <dbReference type="Proteomes" id="UP000481153"/>
    </source>
</evidence>
<organism evidence="1 2">
    <name type="scientific">Aphanomyces euteiches</name>
    <dbReference type="NCBI Taxonomy" id="100861"/>
    <lineage>
        <taxon>Eukaryota</taxon>
        <taxon>Sar</taxon>
        <taxon>Stramenopiles</taxon>
        <taxon>Oomycota</taxon>
        <taxon>Saprolegniomycetes</taxon>
        <taxon>Saprolegniales</taxon>
        <taxon>Verrucalvaceae</taxon>
        <taxon>Aphanomyces</taxon>
    </lineage>
</organism>
<evidence type="ECO:0000313" key="1">
    <source>
        <dbReference type="EMBL" id="KAF0735318.1"/>
    </source>
</evidence>
<sequence>MDALTCELYATKAELQACRDQLESTLSEKQEKAEHVNVMVSCSNNAVDGQLKPQLEEAQEVEALATRLTSVNSQLTKKIKFAERLSGGIEDCVPRQIPRDDRQQEDGVDLVMRCQSRG</sequence>